<dbReference type="SUPFAM" id="SSF51905">
    <property type="entry name" value="FAD/NAD(P)-binding domain"/>
    <property type="match status" value="1"/>
</dbReference>
<dbReference type="PRINTS" id="PR00420">
    <property type="entry name" value="RNGMNOXGNASE"/>
</dbReference>
<sequence length="496" mass="51727">MRSAPSAVVVGAGPNGLAAAVHLARNGVDVQVLEAAATPGGGARSSWTGDVLIDQCSAVHPLSAGSPFLRSLALERRGLVWRTAEVDCVHPFDDRSAARLYRSASRTADALGADGSRWTAYFGDGSATADTRIDTFLGPPAHQMRGVLRHPLQTSRFGALAALPATAVAATFGDESTRALFLGVAAHAFTALNRPLSAAAGAMLITAGHRYGWPVAEGGSQAIVAALVAELDACGGRVHTDVRVTARSDIPHADLVLLDLTPAAAVRLYGDLMPARISRSFRRYRYGATAFKVDYVLDGAIPWSDPACAVAGTVHLGGDAAEVAAAERMRAAGELPRRPFVLVAQQNLADPGRAAGSHTPVWAYAHVPAGHIGDVTDAVTAQIERFAPGFGARIVSSSSRDAAALRAYDDNYVDGDIAGGANGLQLLFRPRPAFDPYSVGIDGVYLCSQSTPPGGGVHGMCGYHAARSALRYLASSRKRGRKLSVGRDPGTGRRTR</sequence>
<dbReference type="Proteomes" id="UP000621454">
    <property type="component" value="Unassembled WGS sequence"/>
</dbReference>
<evidence type="ECO:0000313" key="3">
    <source>
        <dbReference type="Proteomes" id="UP000621454"/>
    </source>
</evidence>
<protein>
    <submittedName>
        <fullName evidence="2">Dehydrogenase</fullName>
    </submittedName>
</protein>
<feature type="region of interest" description="Disordered" evidence="1">
    <location>
        <begin position="477"/>
        <end position="496"/>
    </location>
</feature>
<keyword evidence="3" id="KW-1185">Reference proteome</keyword>
<dbReference type="Gene3D" id="3.50.50.60">
    <property type="entry name" value="FAD/NAD(P)-binding domain"/>
    <property type="match status" value="1"/>
</dbReference>
<dbReference type="EMBL" id="BMGC01000033">
    <property type="protein sequence ID" value="GGB42938.1"/>
    <property type="molecule type" value="Genomic_DNA"/>
</dbReference>
<reference evidence="2" key="2">
    <citation type="submission" date="2020-09" db="EMBL/GenBank/DDBJ databases">
        <authorList>
            <person name="Sun Q."/>
            <person name="Zhou Y."/>
        </authorList>
    </citation>
    <scope>NUCLEOTIDE SEQUENCE</scope>
    <source>
        <strain evidence="2">CGMCC 1.12827</strain>
    </source>
</reference>
<dbReference type="PANTHER" id="PTHR10668">
    <property type="entry name" value="PHYTOENE DEHYDROGENASE"/>
    <property type="match status" value="1"/>
</dbReference>
<reference evidence="2" key="1">
    <citation type="journal article" date="2014" name="Int. J. Syst. Evol. Microbiol.">
        <title>Complete genome sequence of Corynebacterium casei LMG S-19264T (=DSM 44701T), isolated from a smear-ripened cheese.</title>
        <authorList>
            <consortium name="US DOE Joint Genome Institute (JGI-PGF)"/>
            <person name="Walter F."/>
            <person name="Albersmeier A."/>
            <person name="Kalinowski J."/>
            <person name="Ruckert C."/>
        </authorList>
    </citation>
    <scope>NUCLEOTIDE SEQUENCE</scope>
    <source>
        <strain evidence="2">CGMCC 1.12827</strain>
    </source>
</reference>
<gene>
    <name evidence="2" type="ORF">GCM10011489_33040</name>
</gene>
<organism evidence="2 3">
    <name type="scientific">Gordonia jinhuaensis</name>
    <dbReference type="NCBI Taxonomy" id="1517702"/>
    <lineage>
        <taxon>Bacteria</taxon>
        <taxon>Bacillati</taxon>
        <taxon>Actinomycetota</taxon>
        <taxon>Actinomycetes</taxon>
        <taxon>Mycobacteriales</taxon>
        <taxon>Gordoniaceae</taxon>
        <taxon>Gordonia</taxon>
    </lineage>
</organism>
<evidence type="ECO:0000313" key="2">
    <source>
        <dbReference type="EMBL" id="GGB42938.1"/>
    </source>
</evidence>
<dbReference type="PANTHER" id="PTHR10668:SF105">
    <property type="entry name" value="DEHYDROGENASE-RELATED"/>
    <property type="match status" value="1"/>
</dbReference>
<dbReference type="Pfam" id="PF13450">
    <property type="entry name" value="NAD_binding_8"/>
    <property type="match status" value="1"/>
</dbReference>
<comment type="caution">
    <text evidence="2">The sequence shown here is derived from an EMBL/GenBank/DDBJ whole genome shotgun (WGS) entry which is preliminary data.</text>
</comment>
<accession>A0A916X041</accession>
<name>A0A916X041_9ACTN</name>
<dbReference type="AlphaFoldDB" id="A0A916X041"/>
<dbReference type="RefSeq" id="WP_188587835.1">
    <property type="nucleotide sequence ID" value="NZ_BMGC01000033.1"/>
</dbReference>
<proteinExistence type="predicted"/>
<evidence type="ECO:0000256" key="1">
    <source>
        <dbReference type="SAM" id="MobiDB-lite"/>
    </source>
</evidence>
<dbReference type="InterPro" id="IPR036188">
    <property type="entry name" value="FAD/NAD-bd_sf"/>
</dbReference>